<comment type="caution">
    <text evidence="2">The sequence shown here is derived from an EMBL/GenBank/DDBJ whole genome shotgun (WGS) entry which is preliminary data.</text>
</comment>
<proteinExistence type="predicted"/>
<dbReference type="AlphaFoldDB" id="A0ABD3F3J3"/>
<organism evidence="2 3">
    <name type="scientific">Phytophthora oleae</name>
    <dbReference type="NCBI Taxonomy" id="2107226"/>
    <lineage>
        <taxon>Eukaryota</taxon>
        <taxon>Sar</taxon>
        <taxon>Stramenopiles</taxon>
        <taxon>Oomycota</taxon>
        <taxon>Peronosporomycetes</taxon>
        <taxon>Peronosporales</taxon>
        <taxon>Peronosporaceae</taxon>
        <taxon>Phytophthora</taxon>
    </lineage>
</organism>
<keyword evidence="3" id="KW-1185">Reference proteome</keyword>
<name>A0ABD3F3J3_9STRA</name>
<evidence type="ECO:0000313" key="2">
    <source>
        <dbReference type="EMBL" id="KAL3660562.1"/>
    </source>
</evidence>
<keyword evidence="1" id="KW-0472">Membrane</keyword>
<gene>
    <name evidence="2" type="ORF">V7S43_014317</name>
</gene>
<feature type="transmembrane region" description="Helical" evidence="1">
    <location>
        <begin position="117"/>
        <end position="138"/>
    </location>
</feature>
<sequence length="466" mass="51767">MYDINNFDWHVLDDDEWFSQMLNEARVVLVMSWLDLVSRIVFSLGVVSTTSDMKELLRCKSTQKNQVTSAGGPTLTNIGPKGGDIGVSKPNTQLVGRFSTYKSTGFRTRWSLWMLQGIHYAFAAWGVVILSLHVHAAMQTPLLECTPKVYPMAGALPSCYTVRLDCNSMGISGLKQEISKEWDRFDHSTTVKLLILHCASLEVPDSFQGFSGLESIVVYNSTIVDWSDTAAITNSHHPHLNQITIVRVNMTGGSLSLGFQATDSPLHLFQMNFCVTNLKTLPDDLDSKWIARSVVLLENSELTDVPMSLIRLQPYYLSLAGNPIAELPPELFEGKIEYIFVGNTQVNELPVNVIPTTLSTLDVTNTNISFFPTWIDPLVEVSGEMYQLLVAGGSTYCSDLERIRSGVSTDFSAPFQPEQSLMLMNASKANWEVLSQVVDCSTPLLTTQFSLDYFDETYSLDGGVYT</sequence>
<reference evidence="2 3" key="1">
    <citation type="submission" date="2024-09" db="EMBL/GenBank/DDBJ databases">
        <title>Genome sequencing and assembly of Phytophthora oleae, isolate VK10A, causative agent of rot of olive drupes.</title>
        <authorList>
            <person name="Conti Taguali S."/>
            <person name="Riolo M."/>
            <person name="La Spada F."/>
            <person name="Cacciola S.O."/>
            <person name="Dionisio G."/>
        </authorList>
    </citation>
    <scope>NUCLEOTIDE SEQUENCE [LARGE SCALE GENOMIC DNA]</scope>
    <source>
        <strain evidence="2 3">VK10A</strain>
    </source>
</reference>
<protein>
    <recommendedName>
        <fullName evidence="4">Leucine-rich repeat-containing N-terminal plant-type domain-containing protein</fullName>
    </recommendedName>
</protein>
<evidence type="ECO:0008006" key="4">
    <source>
        <dbReference type="Google" id="ProtNLM"/>
    </source>
</evidence>
<dbReference type="Proteomes" id="UP001632037">
    <property type="component" value="Unassembled WGS sequence"/>
</dbReference>
<dbReference type="EMBL" id="JBIMZQ010000040">
    <property type="protein sequence ID" value="KAL3660562.1"/>
    <property type="molecule type" value="Genomic_DNA"/>
</dbReference>
<keyword evidence="1" id="KW-0812">Transmembrane</keyword>
<accession>A0ABD3F3J3</accession>
<dbReference type="InterPro" id="IPR032675">
    <property type="entry name" value="LRR_dom_sf"/>
</dbReference>
<keyword evidence="1" id="KW-1133">Transmembrane helix</keyword>
<evidence type="ECO:0000256" key="1">
    <source>
        <dbReference type="SAM" id="Phobius"/>
    </source>
</evidence>
<dbReference type="SUPFAM" id="SSF52058">
    <property type="entry name" value="L domain-like"/>
    <property type="match status" value="1"/>
</dbReference>
<evidence type="ECO:0000313" key="3">
    <source>
        <dbReference type="Proteomes" id="UP001632037"/>
    </source>
</evidence>
<dbReference type="Gene3D" id="3.80.10.10">
    <property type="entry name" value="Ribonuclease Inhibitor"/>
    <property type="match status" value="1"/>
</dbReference>